<comment type="caution">
    <text evidence="2">The sequence shown here is derived from an EMBL/GenBank/DDBJ whole genome shotgun (WGS) entry which is preliminary data.</text>
</comment>
<protein>
    <submittedName>
        <fullName evidence="2">Tetratricopeptide (TPR) repeat protein</fullName>
    </submittedName>
</protein>
<dbReference type="RefSeq" id="WP_184985612.1">
    <property type="nucleotide sequence ID" value="NZ_BAAALO010000019.1"/>
</dbReference>
<proteinExistence type="predicted"/>
<evidence type="ECO:0000313" key="2">
    <source>
        <dbReference type="EMBL" id="MBB6475930.1"/>
    </source>
</evidence>
<reference evidence="2 3" key="1">
    <citation type="submission" date="2020-08" db="EMBL/GenBank/DDBJ databases">
        <title>Sequencing the genomes of 1000 actinobacteria strains.</title>
        <authorList>
            <person name="Klenk H.-P."/>
        </authorList>
    </citation>
    <scope>NUCLEOTIDE SEQUENCE [LARGE SCALE GENOMIC DNA]</scope>
    <source>
        <strain evidence="2 3">DSM 44936</strain>
    </source>
</reference>
<dbReference type="AlphaFoldDB" id="A0A7X0IJ78"/>
<name>A0A7X0IJ78_9ACTN</name>
<organism evidence="2 3">
    <name type="scientific">Sphaerisporangium rubeum</name>
    <dbReference type="NCBI Taxonomy" id="321317"/>
    <lineage>
        <taxon>Bacteria</taxon>
        <taxon>Bacillati</taxon>
        <taxon>Actinomycetota</taxon>
        <taxon>Actinomycetes</taxon>
        <taxon>Streptosporangiales</taxon>
        <taxon>Streptosporangiaceae</taxon>
        <taxon>Sphaerisporangium</taxon>
    </lineage>
</organism>
<evidence type="ECO:0000256" key="1">
    <source>
        <dbReference type="SAM" id="Phobius"/>
    </source>
</evidence>
<feature type="transmembrane region" description="Helical" evidence="1">
    <location>
        <begin position="279"/>
        <end position="301"/>
    </location>
</feature>
<gene>
    <name evidence="2" type="ORF">BJ992_005361</name>
</gene>
<feature type="transmembrane region" description="Helical" evidence="1">
    <location>
        <begin position="253"/>
        <end position="273"/>
    </location>
</feature>
<keyword evidence="1" id="KW-1133">Transmembrane helix</keyword>
<accession>A0A7X0IJ78</accession>
<dbReference type="Proteomes" id="UP000555564">
    <property type="component" value="Unassembled WGS sequence"/>
</dbReference>
<keyword evidence="1" id="KW-0472">Membrane</keyword>
<keyword evidence="3" id="KW-1185">Reference proteome</keyword>
<feature type="transmembrane region" description="Helical" evidence="1">
    <location>
        <begin position="308"/>
        <end position="327"/>
    </location>
</feature>
<keyword evidence="1" id="KW-0812">Transmembrane</keyword>
<dbReference type="InterPro" id="IPR011990">
    <property type="entry name" value="TPR-like_helical_dom_sf"/>
</dbReference>
<dbReference type="Gene3D" id="1.25.40.10">
    <property type="entry name" value="Tetratricopeptide repeat domain"/>
    <property type="match status" value="1"/>
</dbReference>
<sequence length="329" mass="37860">MRESRRHTQLIERMEALPEQTSPEFPQAIRDVIEQISDPEETLRSILQLPRLDHSIRFCALYGLLLRLRREERHSEYEHTVVRHAQRFEKEPYFPTFLAIIERNRGDVASLRKAVEYSRRAAADMPEVAGVVHQVAAFMAEYLERRAEPPTVDEIEEAERCVDAAITSTNGRISHYHETKARILTLRNEFDSARIALTRAIELEPRRNRDYHRRLMQYQTTRMRIDLVEQQARWHEMQENNKRELTEFKNQQLQLLGLLAAVVALIAAGANIASQSEPSAGIVLIEVMAGAVVVVFAAFSLMASRSMWRVLTAFAVGLALILIPHLFGR</sequence>
<evidence type="ECO:0000313" key="3">
    <source>
        <dbReference type="Proteomes" id="UP000555564"/>
    </source>
</evidence>
<dbReference type="EMBL" id="JACHIU010000001">
    <property type="protein sequence ID" value="MBB6475930.1"/>
    <property type="molecule type" value="Genomic_DNA"/>
</dbReference>